<feature type="coiled-coil region" evidence="7">
    <location>
        <begin position="191"/>
        <end position="218"/>
    </location>
</feature>
<keyword evidence="8" id="KW-0472">Membrane</keyword>
<dbReference type="InterPro" id="IPR037212">
    <property type="entry name" value="Med7/Med21-like"/>
</dbReference>
<evidence type="ECO:0000256" key="7">
    <source>
        <dbReference type="SAM" id="Coils"/>
    </source>
</evidence>
<feature type="transmembrane region" description="Helical" evidence="8">
    <location>
        <begin position="286"/>
        <end position="310"/>
    </location>
</feature>
<dbReference type="Pfam" id="PF11221">
    <property type="entry name" value="Med21"/>
    <property type="match status" value="1"/>
</dbReference>
<dbReference type="Gene3D" id="6.10.280.10">
    <property type="entry name" value="Mediator complex, subunit Med21"/>
    <property type="match status" value="1"/>
</dbReference>
<comment type="subcellular location">
    <subcellularLocation>
        <location evidence="1 6">Nucleus</location>
    </subcellularLocation>
</comment>
<dbReference type="InterPro" id="IPR029012">
    <property type="entry name" value="Helix_hairpin_bin_sf"/>
</dbReference>
<name>A0ABD2Q1Y2_9PLAT</name>
<comment type="function">
    <text evidence="6">Component of the Mediator complex, a coactivator involved in the regulated transcription of nearly all RNA polymerase II-dependent genes. Mediator functions as a bridge to convey information from gene-specific regulatory proteins to the basal RNA polymerase II transcription machinery. Mediator is recruited to promoters by direct interactions with regulatory proteins and serves as a scaffold for the assembly of a functional preinitiation complex with RNA polymerase II and the general transcription factors.</text>
</comment>
<dbReference type="Pfam" id="PF04420">
    <property type="entry name" value="CHD5"/>
    <property type="match status" value="1"/>
</dbReference>
<dbReference type="PANTHER" id="PTHR13381">
    <property type="entry name" value="RNA POLYMERASE II HOLOENZYME COMPONENT SRB7"/>
    <property type="match status" value="1"/>
</dbReference>
<evidence type="ECO:0000256" key="6">
    <source>
        <dbReference type="RuleBase" id="RU366036"/>
    </source>
</evidence>
<gene>
    <name evidence="9" type="primary">MED21</name>
    <name evidence="9" type="ORF">Ciccas_008019</name>
</gene>
<evidence type="ECO:0000313" key="10">
    <source>
        <dbReference type="Proteomes" id="UP001626550"/>
    </source>
</evidence>
<keyword evidence="10" id="KW-1185">Reference proteome</keyword>
<keyword evidence="7" id="KW-0175">Coiled coil</keyword>
<keyword evidence="8" id="KW-1133">Transmembrane helix</keyword>
<dbReference type="EMBL" id="JBJKFK010001323">
    <property type="protein sequence ID" value="KAL3313378.1"/>
    <property type="molecule type" value="Genomic_DNA"/>
</dbReference>
<evidence type="ECO:0000256" key="5">
    <source>
        <dbReference type="ARBA" id="ARBA00023242"/>
    </source>
</evidence>
<feature type="transmembrane region" description="Helical" evidence="8">
    <location>
        <begin position="154"/>
        <end position="172"/>
    </location>
</feature>
<reference evidence="9 10" key="1">
    <citation type="submission" date="2024-11" db="EMBL/GenBank/DDBJ databases">
        <title>Adaptive evolution of stress response genes in parasites aligns with host niche diversity.</title>
        <authorList>
            <person name="Hahn C."/>
            <person name="Resl P."/>
        </authorList>
    </citation>
    <scope>NUCLEOTIDE SEQUENCE [LARGE SCALE GENOMIC DNA]</scope>
    <source>
        <strain evidence="9">EGGRZ-B1_66</strain>
        <tissue evidence="9">Body</tissue>
    </source>
</reference>
<dbReference type="InterPro" id="IPR021384">
    <property type="entry name" value="Mediator_Med21"/>
</dbReference>
<sequence>MADRLTELQDAINIQAEYFCNSIGVLQNIAQPSFFDDFNWPARAAKPEYQEVLAQSSNSQDYSHDFAVQLTNTAKQIDILISSLPDQDPSSSDQNYANSSESYRLKGFTLVQLIKDKLERRLFRILLALNCHYKLWTIMLTDEERTRLSESFSVWSYYLAKSLFILLFLRLFSHVLPRLLSTIRRHLSPSVRARNAKIATLRVELKKLNEELEQFNMVDQFAKHAKVKRKITAVERELGQQMTDQNFSAMTSSFVFNVINYIIPAISMCILIGYSPSQSPFAQEEFPIWLSEDIGVSAFFVSLTFILAYIPTRLLMILWLALCKFSISQFLAIFQRRSKLTKSTIFSDPMASMAFREEELD</sequence>
<evidence type="ECO:0000256" key="1">
    <source>
        <dbReference type="ARBA" id="ARBA00004123"/>
    </source>
</evidence>
<evidence type="ECO:0000313" key="9">
    <source>
        <dbReference type="EMBL" id="KAL3313378.1"/>
    </source>
</evidence>
<evidence type="ECO:0000256" key="2">
    <source>
        <dbReference type="ARBA" id="ARBA00023015"/>
    </source>
</evidence>
<comment type="caution">
    <text evidence="9">The sequence shown here is derived from an EMBL/GenBank/DDBJ whole genome shotgun (WGS) entry which is preliminary data.</text>
</comment>
<keyword evidence="5 6" id="KW-0539">Nucleus</keyword>
<comment type="subunit">
    <text evidence="6">Component of the Mediator complex.</text>
</comment>
<dbReference type="InterPro" id="IPR028945">
    <property type="entry name" value="Get1"/>
</dbReference>
<accession>A0ABD2Q1Y2</accession>
<dbReference type="GO" id="GO:0016592">
    <property type="term" value="C:mediator complex"/>
    <property type="evidence" value="ECO:0007669"/>
    <property type="project" value="UniProtKB-UniRule"/>
</dbReference>
<comment type="similarity">
    <text evidence="6">Belongs to the Mediator complex subunit 21 family.</text>
</comment>
<protein>
    <recommendedName>
        <fullName evidence="6">Mediator of RNA polymerase II transcription subunit 21</fullName>
    </recommendedName>
</protein>
<evidence type="ECO:0000256" key="8">
    <source>
        <dbReference type="SAM" id="Phobius"/>
    </source>
</evidence>
<evidence type="ECO:0000256" key="4">
    <source>
        <dbReference type="ARBA" id="ARBA00023163"/>
    </source>
</evidence>
<feature type="transmembrane region" description="Helical" evidence="8">
    <location>
        <begin position="254"/>
        <end position="274"/>
    </location>
</feature>
<dbReference type="SUPFAM" id="SSF140718">
    <property type="entry name" value="Mediator hinge subcomplex-like"/>
    <property type="match status" value="1"/>
</dbReference>
<keyword evidence="2 6" id="KW-0805">Transcription regulation</keyword>
<keyword evidence="3 6" id="KW-0010">Activator</keyword>
<dbReference type="AlphaFoldDB" id="A0ABD2Q1Y2"/>
<keyword evidence="4 6" id="KW-0804">Transcription</keyword>
<proteinExistence type="inferred from homology"/>
<dbReference type="Gene3D" id="1.10.287.660">
    <property type="entry name" value="Helix hairpin bin"/>
    <property type="match status" value="1"/>
</dbReference>
<dbReference type="Proteomes" id="UP001626550">
    <property type="component" value="Unassembled WGS sequence"/>
</dbReference>
<evidence type="ECO:0000256" key="3">
    <source>
        <dbReference type="ARBA" id="ARBA00023159"/>
    </source>
</evidence>
<organism evidence="9 10">
    <name type="scientific">Cichlidogyrus casuarinus</name>
    <dbReference type="NCBI Taxonomy" id="1844966"/>
    <lineage>
        <taxon>Eukaryota</taxon>
        <taxon>Metazoa</taxon>
        <taxon>Spiralia</taxon>
        <taxon>Lophotrochozoa</taxon>
        <taxon>Platyhelminthes</taxon>
        <taxon>Monogenea</taxon>
        <taxon>Monopisthocotylea</taxon>
        <taxon>Dactylogyridea</taxon>
        <taxon>Ancyrocephalidae</taxon>
        <taxon>Cichlidogyrus</taxon>
    </lineage>
</organism>
<dbReference type="PANTHER" id="PTHR13381:SF0">
    <property type="entry name" value="MEDIATOR OF RNA POLYMERASE II TRANSCRIPTION SUBUNIT 21"/>
    <property type="match status" value="1"/>
</dbReference>
<keyword evidence="8" id="KW-0812">Transmembrane</keyword>